<keyword evidence="7" id="KW-1185">Reference proteome</keyword>
<dbReference type="InterPro" id="IPR012480">
    <property type="entry name" value="Hepar_II_III_C"/>
</dbReference>
<dbReference type="Proteomes" id="UP001204798">
    <property type="component" value="Unassembled WGS sequence"/>
</dbReference>
<reference evidence="6 7" key="1">
    <citation type="submission" date="2022-08" db="EMBL/GenBank/DDBJ databases">
        <title>Bacterial and archaeal communities from various locations to study Microbial Dark Matter (Phase II).</title>
        <authorList>
            <person name="Stepanauskas R."/>
        </authorList>
    </citation>
    <scope>NUCLEOTIDE SEQUENCE [LARGE SCALE GENOMIC DNA]</scope>
    <source>
        <strain evidence="6 7">PD1</strain>
    </source>
</reference>
<dbReference type="PANTHER" id="PTHR38045">
    <property type="entry name" value="CHROMOSOME 1, WHOLE GENOME SHOTGUN SEQUENCE"/>
    <property type="match status" value="1"/>
</dbReference>
<comment type="caution">
    <text evidence="6">The sequence shown here is derived from an EMBL/GenBank/DDBJ whole genome shotgun (WGS) entry which is preliminary data.</text>
</comment>
<feature type="coiled-coil region" evidence="2">
    <location>
        <begin position="46"/>
        <end position="73"/>
    </location>
</feature>
<proteinExistence type="predicted"/>
<comment type="subcellular location">
    <subcellularLocation>
        <location evidence="1">Cell envelope</location>
    </subcellularLocation>
</comment>
<evidence type="ECO:0000256" key="2">
    <source>
        <dbReference type="SAM" id="Coils"/>
    </source>
</evidence>
<feature type="domain" description="Heparinase II N-terminal" evidence="5">
    <location>
        <begin position="31"/>
        <end position="333"/>
    </location>
</feature>
<keyword evidence="2" id="KW-0175">Coiled coil</keyword>
<dbReference type="SUPFAM" id="SSF48230">
    <property type="entry name" value="Chondroitin AC/alginate lyase"/>
    <property type="match status" value="1"/>
</dbReference>
<evidence type="ECO:0000313" key="6">
    <source>
        <dbReference type="EMBL" id="MCS3917842.1"/>
    </source>
</evidence>
<evidence type="ECO:0000256" key="1">
    <source>
        <dbReference type="ARBA" id="ARBA00004196"/>
    </source>
</evidence>
<organism evidence="6 7">
    <name type="scientific">Candidatus Fervidibacter sacchari</name>
    <dbReference type="NCBI Taxonomy" id="1448929"/>
    <lineage>
        <taxon>Bacteria</taxon>
        <taxon>Candidatus Fervidibacterota</taxon>
        <taxon>Candidatus Fervidibacter</taxon>
    </lineage>
</organism>
<protein>
    <recommendedName>
        <fullName evidence="8">DUF4962 domain-containing protein</fullName>
    </recommendedName>
</protein>
<dbReference type="Gene3D" id="1.50.10.100">
    <property type="entry name" value="Chondroitin AC/alginate lyase"/>
    <property type="match status" value="1"/>
</dbReference>
<dbReference type="Gene3D" id="2.70.98.70">
    <property type="match status" value="1"/>
</dbReference>
<dbReference type="Pfam" id="PF16332">
    <property type="entry name" value="DUF4962"/>
    <property type="match status" value="1"/>
</dbReference>
<evidence type="ECO:0000313" key="7">
    <source>
        <dbReference type="Proteomes" id="UP001204798"/>
    </source>
</evidence>
<feature type="region of interest" description="Disordered" evidence="3">
    <location>
        <begin position="596"/>
        <end position="615"/>
    </location>
</feature>
<gene>
    <name evidence="6" type="ORF">M2350_000239</name>
</gene>
<sequence>MNGWVWIGVVAAVLSMLIWQQPSDWAARVRKSRPRLLATNGDFERVRKLVQTNQQARRFYQRLKEQAERICQEPPSRYEIPDGLRLLATSRRVLNRVYTLALMYRLDGEKRYLERAWRELEAAANFPDWNPKHFLDTAEMAHAFAIAYDWLFREWNDEQRRILREAMVQKGLQPALTIYRQRGWWSQARHNWNQVCNGGIGMAALALLDELPDLCGEILSHAVQSIRLPMREFAPDGAWGEGPGYWNYATSYNCIFLAALETAVGTDFGLPQMEGFSETGLFPIYITGPIGRTFNFADGGDGTLRAPQMFWLARKFNRPVYAWYARTTASPHPLDLLWFDERGNDPATEKLPLDKYFRYVEVATMRSAWNDRNAIFVGFKAGDNKFNHSHLDIGTFVLDALGYRWAIDLGADNYNLPGFFGRQRWTYYRLRAEGHNTLVINPSQEPDQDPSAAAKIIRFVSLPEKGFAIADLTPAYARHAEKVLRGVMLDRKREFVLVQDELTLKQPGEIWWFMHTTAEVKLNDDGRTATLTQGDAQLRAVLLSPENARFSVMDARPLPTSPDPAGQNPNKGVRKLAVNLREVKSARLSVALLPLRKGEEPREIPSPSPLDSWSK</sequence>
<dbReference type="InterPro" id="IPR032518">
    <property type="entry name" value="HepII_N"/>
</dbReference>
<dbReference type="InterPro" id="IPR008929">
    <property type="entry name" value="Chondroitin_lyas"/>
</dbReference>
<dbReference type="Pfam" id="PF07940">
    <property type="entry name" value="Hepar_II_III_C"/>
    <property type="match status" value="1"/>
</dbReference>
<evidence type="ECO:0000256" key="3">
    <source>
        <dbReference type="SAM" id="MobiDB-lite"/>
    </source>
</evidence>
<evidence type="ECO:0008006" key="8">
    <source>
        <dbReference type="Google" id="ProtNLM"/>
    </source>
</evidence>
<name>A0ABT2EIR2_9BACT</name>
<dbReference type="RefSeq" id="WP_259092450.1">
    <property type="nucleotide sequence ID" value="NZ_CP130454.1"/>
</dbReference>
<dbReference type="EMBL" id="JANUCP010000001">
    <property type="protein sequence ID" value="MCS3917842.1"/>
    <property type="molecule type" value="Genomic_DNA"/>
</dbReference>
<evidence type="ECO:0000259" key="4">
    <source>
        <dbReference type="Pfam" id="PF07940"/>
    </source>
</evidence>
<feature type="domain" description="Heparinase II/III-like C-terminal" evidence="4">
    <location>
        <begin position="364"/>
        <end position="538"/>
    </location>
</feature>
<dbReference type="PANTHER" id="PTHR38045:SF1">
    <property type="entry name" value="HEPARINASE II_III-LIKE PROTEIN"/>
    <property type="match status" value="1"/>
</dbReference>
<accession>A0ABT2EIR2</accession>
<evidence type="ECO:0000259" key="5">
    <source>
        <dbReference type="Pfam" id="PF16332"/>
    </source>
</evidence>